<protein>
    <recommendedName>
        <fullName evidence="1">GyrI-like small molecule binding domain-containing protein</fullName>
    </recommendedName>
</protein>
<dbReference type="Gene3D" id="3.20.80.10">
    <property type="entry name" value="Regulatory factor, effector binding domain"/>
    <property type="match status" value="1"/>
</dbReference>
<evidence type="ECO:0000259" key="1">
    <source>
        <dbReference type="Pfam" id="PF06445"/>
    </source>
</evidence>
<proteinExistence type="predicted"/>
<dbReference type="AlphaFoldDB" id="A0A0H4QJE7"/>
<dbReference type="PATRIC" id="fig|1007676.4.peg.1230"/>
<sequence>MKYDVKNQERNLYLPKQKPVIVSVPEQKFISLHGIGDPNGEGFKEKIETLYPVAYGLKFDYKKYSEDKDVEFDDYVVPPLEGVWSLTPAGQKLDHLDKNEFEYDIMIRIPDFIPAGLITLSIAATKEKKNPSLIDELEIKTYPAMEAAEILHHGSYDEEPASFLQIDEFVVANNKKRASKIHREIYLSDARRVDKDKLKTVLRYRIK</sequence>
<keyword evidence="3" id="KW-1185">Reference proteome</keyword>
<dbReference type="OrthoDB" id="4772335at2"/>
<dbReference type="InterPro" id="IPR008319">
    <property type="entry name" value="GyrI-like_CCH_Lin2189-like"/>
</dbReference>
<dbReference type="KEGG" id="lgn:ABM34_06195"/>
<dbReference type="STRING" id="1007676.ABM34_06195"/>
<dbReference type="InterPro" id="IPR011256">
    <property type="entry name" value="Reg_factor_effector_dom_sf"/>
</dbReference>
<dbReference type="EMBL" id="CP012034">
    <property type="protein sequence ID" value="AKP67166.1"/>
    <property type="molecule type" value="Genomic_DNA"/>
</dbReference>
<dbReference type="RefSeq" id="WP_048704299.1">
    <property type="nucleotide sequence ID" value="NZ_CP012034.1"/>
</dbReference>
<gene>
    <name evidence="2" type="ORF">ABM34_06195</name>
</gene>
<evidence type="ECO:0000313" key="3">
    <source>
        <dbReference type="Proteomes" id="UP000036106"/>
    </source>
</evidence>
<dbReference type="Proteomes" id="UP000036106">
    <property type="component" value="Chromosome"/>
</dbReference>
<evidence type="ECO:0000313" key="2">
    <source>
        <dbReference type="EMBL" id="AKP67166.1"/>
    </source>
</evidence>
<organism evidence="2 3">
    <name type="scientific">Companilactobacillus ginsenosidimutans</name>
    <dbReference type="NCBI Taxonomy" id="1007676"/>
    <lineage>
        <taxon>Bacteria</taxon>
        <taxon>Bacillati</taxon>
        <taxon>Bacillota</taxon>
        <taxon>Bacilli</taxon>
        <taxon>Lactobacillales</taxon>
        <taxon>Lactobacillaceae</taxon>
        <taxon>Companilactobacillus</taxon>
    </lineage>
</organism>
<dbReference type="InterPro" id="IPR029442">
    <property type="entry name" value="GyrI-like"/>
</dbReference>
<name>A0A0H4QJE7_9LACO</name>
<dbReference type="SUPFAM" id="SSF55136">
    <property type="entry name" value="Probable bacterial effector-binding domain"/>
    <property type="match status" value="1"/>
</dbReference>
<reference evidence="3" key="1">
    <citation type="submission" date="2015-07" db="EMBL/GenBank/DDBJ databases">
        <title>Lactobacillus ginsenosidimutans/EMML 3141/ whole genome sequencing.</title>
        <authorList>
            <person name="Kim M.K."/>
            <person name="Im W.-T."/>
            <person name="Srinivasan S."/>
            <person name="Lee J.-J."/>
        </authorList>
    </citation>
    <scope>NUCLEOTIDE SEQUENCE [LARGE SCALE GENOMIC DNA]</scope>
    <source>
        <strain evidence="3">EMML 3041</strain>
    </source>
</reference>
<accession>A0A0H4QJE7</accession>
<dbReference type="Pfam" id="PF06445">
    <property type="entry name" value="GyrI-like"/>
    <property type="match status" value="1"/>
</dbReference>
<feature type="domain" description="GyrI-like small molecule binding" evidence="1">
    <location>
        <begin position="18"/>
        <end position="202"/>
    </location>
</feature>
<dbReference type="PIRSF" id="PIRSF031644">
    <property type="entry name" value="UCP031644"/>
    <property type="match status" value="1"/>
</dbReference>